<gene>
    <name evidence="8" type="ordered locus">Daes_0638</name>
</gene>
<dbReference type="FunFam" id="3.40.50.300:FF:000042">
    <property type="entry name" value="Maltose/maltodextrin ABC transporter, ATP-binding protein"/>
    <property type="match status" value="1"/>
</dbReference>
<reference evidence="9" key="1">
    <citation type="submission" date="2010-12" db="EMBL/GenBank/DDBJ databases">
        <title>Complete sequence of Desulfovibrio aespoeensis Aspo-2.</title>
        <authorList>
            <consortium name="US DOE Joint Genome Institute"/>
            <person name="Lucas S."/>
            <person name="Copeland A."/>
            <person name="Lapidus A."/>
            <person name="Cheng J.-F."/>
            <person name="Goodwin L."/>
            <person name="Pitluck S."/>
            <person name="Chertkov O."/>
            <person name="Misra M."/>
            <person name="Detter J.C."/>
            <person name="Han C."/>
            <person name="Tapia R."/>
            <person name="Land M."/>
            <person name="Hauser L."/>
            <person name="Kyrpides N."/>
            <person name="Ivanova N."/>
            <person name="Ovchinnikova G."/>
            <person name="Pedersen K."/>
            <person name="Jagevall S."/>
            <person name="Hazen T."/>
            <person name="Woyke T."/>
        </authorList>
    </citation>
    <scope>NUCLEOTIDE SEQUENCE [LARGE SCALE GENOMIC DNA]</scope>
    <source>
        <strain evidence="9">ATCC 700646 / DSM 10631 / Aspo-2</strain>
    </source>
</reference>
<sequence>MSSVHLNNVAKDFGTTKVIHNLSLAIEDGEFIAVVGPSGSGKSTVLRLISGLEPVTGGTIRIGARDVTALHPKKRNVAMVFQNYALYPHMSVERNILFGMRIRKESREKQQAALSRVVETLHLEGLLKRKPRQLSGGQRQRVAMARAIVREPELFLMDEPLSNLDAKLRNEVRLSIMELHRKLNTTTVYVTHDQVEAMTMADRIVVLRDGIIQQVGTPQELYQTPANLFVARFIGSPAMNIIDIACENGSLRLPNGLEIPTPAFVKPVLNQARTARMGIRPEHILLAPEGQTEDRSSGLVSLTGTLSAIEMLGSDIVLHTTGGSSGLRVRVANHGVPYTAGDTTRLLLDLSKAHFFSAEGKERLC</sequence>
<dbReference type="Gene3D" id="2.40.50.140">
    <property type="entry name" value="Nucleic acid-binding proteins"/>
    <property type="match status" value="1"/>
</dbReference>
<dbReference type="PANTHER" id="PTHR43875">
    <property type="entry name" value="MALTODEXTRIN IMPORT ATP-BINDING PROTEIN MSMX"/>
    <property type="match status" value="1"/>
</dbReference>
<evidence type="ECO:0000256" key="4">
    <source>
        <dbReference type="ARBA" id="ARBA00022840"/>
    </source>
</evidence>
<dbReference type="InterPro" id="IPR003593">
    <property type="entry name" value="AAA+_ATPase"/>
</dbReference>
<dbReference type="eggNOG" id="COG3842">
    <property type="taxonomic scope" value="Bacteria"/>
</dbReference>
<dbReference type="RefSeq" id="WP_013513588.1">
    <property type="nucleotide sequence ID" value="NC_014844.1"/>
</dbReference>
<dbReference type="InterPro" id="IPR017871">
    <property type="entry name" value="ABC_transporter-like_CS"/>
</dbReference>
<dbReference type="InterPro" id="IPR027417">
    <property type="entry name" value="P-loop_NTPase"/>
</dbReference>
<evidence type="ECO:0000259" key="7">
    <source>
        <dbReference type="PROSITE" id="PS50893"/>
    </source>
</evidence>
<protein>
    <submittedName>
        <fullName evidence="8">ABC transporter related protein</fullName>
    </submittedName>
</protein>
<dbReference type="NCBIfam" id="NF008653">
    <property type="entry name" value="PRK11650.1"/>
    <property type="match status" value="1"/>
</dbReference>
<keyword evidence="1" id="KW-0813">Transport</keyword>
<dbReference type="OrthoDB" id="9809450at2"/>
<keyword evidence="6" id="KW-0472">Membrane</keyword>
<reference evidence="8 9" key="2">
    <citation type="journal article" date="2014" name="Genome Announc.">
        <title>Complete Genome Sequence of the Subsurface, Mesophilic Sulfate-Reducing Bacterium Desulfovibrio aespoeensis Aspo-2.</title>
        <authorList>
            <person name="Pedersen K."/>
            <person name="Bengtsson A."/>
            <person name="Edlund J."/>
            <person name="Rabe L."/>
            <person name="Hazen T."/>
            <person name="Chakraborty R."/>
            <person name="Goodwin L."/>
            <person name="Shapiro N."/>
        </authorList>
    </citation>
    <scope>NUCLEOTIDE SEQUENCE [LARGE SCALE GENOMIC DNA]</scope>
    <source>
        <strain evidence="9">ATCC 700646 / DSM 10631 / Aspo-2</strain>
    </source>
</reference>
<dbReference type="STRING" id="643562.Daes_0638"/>
<dbReference type="AlphaFoldDB" id="E6VYZ3"/>
<keyword evidence="4" id="KW-0067">ATP-binding</keyword>
<dbReference type="InterPro" id="IPR003439">
    <property type="entry name" value="ABC_transporter-like_ATP-bd"/>
</dbReference>
<dbReference type="GO" id="GO:0005524">
    <property type="term" value="F:ATP binding"/>
    <property type="evidence" value="ECO:0007669"/>
    <property type="project" value="UniProtKB-KW"/>
</dbReference>
<dbReference type="InterPro" id="IPR008995">
    <property type="entry name" value="Mo/tungstate-bd_C_term_dom"/>
</dbReference>
<dbReference type="PROSITE" id="PS00211">
    <property type="entry name" value="ABC_TRANSPORTER_1"/>
    <property type="match status" value="1"/>
</dbReference>
<dbReference type="Pfam" id="PF17912">
    <property type="entry name" value="OB_MalK"/>
    <property type="match status" value="1"/>
</dbReference>
<keyword evidence="3" id="KW-0547">Nucleotide-binding</keyword>
<evidence type="ECO:0000256" key="3">
    <source>
        <dbReference type="ARBA" id="ARBA00022741"/>
    </source>
</evidence>
<dbReference type="Pfam" id="PF00005">
    <property type="entry name" value="ABC_tran"/>
    <property type="match status" value="1"/>
</dbReference>
<dbReference type="InterPro" id="IPR040582">
    <property type="entry name" value="OB_MalK-like"/>
</dbReference>
<feature type="domain" description="ABC transporter" evidence="7">
    <location>
        <begin position="4"/>
        <end position="234"/>
    </location>
</feature>
<dbReference type="PANTHER" id="PTHR43875:SF15">
    <property type="entry name" value="TREHALOSE IMPORT ATP-BINDING PROTEIN SUGC"/>
    <property type="match status" value="1"/>
</dbReference>
<dbReference type="InterPro" id="IPR012340">
    <property type="entry name" value="NA-bd_OB-fold"/>
</dbReference>
<keyword evidence="2" id="KW-1003">Cell membrane</keyword>
<evidence type="ECO:0000313" key="8">
    <source>
        <dbReference type="EMBL" id="ADU61656.1"/>
    </source>
</evidence>
<accession>E6VYZ3</accession>
<keyword evidence="9" id="KW-1185">Reference proteome</keyword>
<dbReference type="SMART" id="SM00382">
    <property type="entry name" value="AAA"/>
    <property type="match status" value="1"/>
</dbReference>
<dbReference type="GO" id="GO:0008643">
    <property type="term" value="P:carbohydrate transport"/>
    <property type="evidence" value="ECO:0007669"/>
    <property type="project" value="InterPro"/>
</dbReference>
<proteinExistence type="predicted"/>
<organism evidence="8 9">
    <name type="scientific">Pseudodesulfovibrio aespoeensis (strain ATCC 700646 / DSM 10631 / Aspo-2)</name>
    <name type="common">Desulfovibrio aespoeensis</name>
    <dbReference type="NCBI Taxonomy" id="643562"/>
    <lineage>
        <taxon>Bacteria</taxon>
        <taxon>Pseudomonadati</taxon>
        <taxon>Thermodesulfobacteriota</taxon>
        <taxon>Desulfovibrionia</taxon>
        <taxon>Desulfovibrionales</taxon>
        <taxon>Desulfovibrionaceae</taxon>
    </lineage>
</organism>
<evidence type="ECO:0000256" key="6">
    <source>
        <dbReference type="ARBA" id="ARBA00023136"/>
    </source>
</evidence>
<keyword evidence="5" id="KW-1278">Translocase</keyword>
<evidence type="ECO:0000313" key="9">
    <source>
        <dbReference type="Proteomes" id="UP000002191"/>
    </source>
</evidence>
<evidence type="ECO:0000256" key="5">
    <source>
        <dbReference type="ARBA" id="ARBA00022967"/>
    </source>
</evidence>
<dbReference type="SUPFAM" id="SSF50331">
    <property type="entry name" value="MOP-like"/>
    <property type="match status" value="1"/>
</dbReference>
<name>E6VYZ3_PSEA9</name>
<dbReference type="Gene3D" id="3.40.50.300">
    <property type="entry name" value="P-loop containing nucleotide triphosphate hydrolases"/>
    <property type="match status" value="1"/>
</dbReference>
<evidence type="ECO:0000256" key="2">
    <source>
        <dbReference type="ARBA" id="ARBA00022475"/>
    </source>
</evidence>
<dbReference type="CDD" id="cd03301">
    <property type="entry name" value="ABC_MalK_N"/>
    <property type="match status" value="1"/>
</dbReference>
<dbReference type="KEGG" id="das:Daes_0638"/>
<dbReference type="InterPro" id="IPR047641">
    <property type="entry name" value="ABC_transpr_MalK/UgpC-like"/>
</dbReference>
<dbReference type="PROSITE" id="PS50893">
    <property type="entry name" value="ABC_TRANSPORTER_2"/>
    <property type="match status" value="1"/>
</dbReference>
<evidence type="ECO:0000256" key="1">
    <source>
        <dbReference type="ARBA" id="ARBA00022448"/>
    </source>
</evidence>
<dbReference type="Gene3D" id="2.40.50.100">
    <property type="match status" value="1"/>
</dbReference>
<dbReference type="EMBL" id="CP002431">
    <property type="protein sequence ID" value="ADU61656.1"/>
    <property type="molecule type" value="Genomic_DNA"/>
</dbReference>
<dbReference type="GO" id="GO:0055052">
    <property type="term" value="C:ATP-binding cassette (ABC) transporter complex, substrate-binding subunit-containing"/>
    <property type="evidence" value="ECO:0007669"/>
    <property type="project" value="TreeGrafter"/>
</dbReference>
<dbReference type="GO" id="GO:0140359">
    <property type="term" value="F:ABC-type transporter activity"/>
    <property type="evidence" value="ECO:0007669"/>
    <property type="project" value="InterPro"/>
</dbReference>
<dbReference type="InterPro" id="IPR015855">
    <property type="entry name" value="ABC_transpr_MalK-like"/>
</dbReference>
<dbReference type="GO" id="GO:0016887">
    <property type="term" value="F:ATP hydrolysis activity"/>
    <property type="evidence" value="ECO:0007669"/>
    <property type="project" value="InterPro"/>
</dbReference>
<dbReference type="SUPFAM" id="SSF52540">
    <property type="entry name" value="P-loop containing nucleoside triphosphate hydrolases"/>
    <property type="match status" value="1"/>
</dbReference>
<dbReference type="HOGENOM" id="CLU_000604_1_1_7"/>
<dbReference type="Proteomes" id="UP000002191">
    <property type="component" value="Chromosome"/>
</dbReference>